<evidence type="ECO:0000256" key="5">
    <source>
        <dbReference type="SAM" id="Phobius"/>
    </source>
</evidence>
<dbReference type="GO" id="GO:0032259">
    <property type="term" value="P:methylation"/>
    <property type="evidence" value="ECO:0007669"/>
    <property type="project" value="UniProtKB-KW"/>
</dbReference>
<dbReference type="AlphaFoldDB" id="A0A2S0NC43"/>
<feature type="transmembrane region" description="Helical" evidence="5">
    <location>
        <begin position="80"/>
        <end position="98"/>
    </location>
</feature>
<keyword evidence="6" id="KW-0489">Methyltransferase</keyword>
<evidence type="ECO:0000313" key="7">
    <source>
        <dbReference type="Proteomes" id="UP000237889"/>
    </source>
</evidence>
<dbReference type="OrthoDB" id="9816156at2"/>
<name>A0A2S0NC43_9HYPH</name>
<dbReference type="GO" id="GO:0004671">
    <property type="term" value="F:protein C-terminal S-isoprenylcysteine carboxyl O-methyltransferase activity"/>
    <property type="evidence" value="ECO:0007669"/>
    <property type="project" value="InterPro"/>
</dbReference>
<evidence type="ECO:0000313" key="6">
    <source>
        <dbReference type="EMBL" id="AVO45754.1"/>
    </source>
</evidence>
<keyword evidence="3 5" id="KW-1133">Transmembrane helix</keyword>
<feature type="transmembrane region" description="Helical" evidence="5">
    <location>
        <begin position="147"/>
        <end position="166"/>
    </location>
</feature>
<feature type="transmembrane region" description="Helical" evidence="5">
    <location>
        <begin position="45"/>
        <end position="68"/>
    </location>
</feature>
<keyword evidence="7" id="KW-1185">Reference proteome</keyword>
<dbReference type="Pfam" id="PF04140">
    <property type="entry name" value="ICMT"/>
    <property type="match status" value="1"/>
</dbReference>
<accession>A0A2S0NC43</accession>
<organism evidence="6 7">
    <name type="scientific">Phreatobacter cathodiphilus</name>
    <dbReference type="NCBI Taxonomy" id="1868589"/>
    <lineage>
        <taxon>Bacteria</taxon>
        <taxon>Pseudomonadati</taxon>
        <taxon>Pseudomonadota</taxon>
        <taxon>Alphaproteobacteria</taxon>
        <taxon>Hyphomicrobiales</taxon>
        <taxon>Phreatobacteraceae</taxon>
        <taxon>Phreatobacter</taxon>
    </lineage>
</organism>
<evidence type="ECO:0000256" key="3">
    <source>
        <dbReference type="ARBA" id="ARBA00022989"/>
    </source>
</evidence>
<keyword evidence="6" id="KW-0808">Transferase</keyword>
<keyword evidence="2 5" id="KW-0812">Transmembrane</keyword>
<dbReference type="EMBL" id="CP027668">
    <property type="protein sequence ID" value="AVO45754.1"/>
    <property type="molecule type" value="Genomic_DNA"/>
</dbReference>
<gene>
    <name evidence="6" type="ORF">C6569_12135</name>
</gene>
<dbReference type="PANTHER" id="PTHR12714">
    <property type="entry name" value="PROTEIN-S ISOPRENYLCYSTEINE O-METHYLTRANSFERASE"/>
    <property type="match status" value="1"/>
</dbReference>
<comment type="subcellular location">
    <subcellularLocation>
        <location evidence="1">Membrane</location>
        <topology evidence="1">Multi-pass membrane protein</topology>
    </subcellularLocation>
</comment>
<dbReference type="InterPro" id="IPR054851">
    <property type="entry name" value="Isoprenylcys_mtase"/>
</dbReference>
<dbReference type="KEGG" id="phr:C6569_12135"/>
<dbReference type="RefSeq" id="WP_106749095.1">
    <property type="nucleotide sequence ID" value="NZ_CP027668.1"/>
</dbReference>
<feature type="transmembrane region" description="Helical" evidence="5">
    <location>
        <begin position="6"/>
        <end position="24"/>
    </location>
</feature>
<evidence type="ECO:0000256" key="2">
    <source>
        <dbReference type="ARBA" id="ARBA00022692"/>
    </source>
</evidence>
<dbReference type="GO" id="GO:0016020">
    <property type="term" value="C:membrane"/>
    <property type="evidence" value="ECO:0007669"/>
    <property type="project" value="UniProtKB-SubCell"/>
</dbReference>
<dbReference type="InterPro" id="IPR007269">
    <property type="entry name" value="ICMT_MeTrfase"/>
</dbReference>
<dbReference type="NCBIfam" id="NF040696">
    <property type="entry name" value="isopcys_mtase"/>
    <property type="match status" value="1"/>
</dbReference>
<dbReference type="Proteomes" id="UP000237889">
    <property type="component" value="Chromosome"/>
</dbReference>
<dbReference type="Gene3D" id="1.20.120.1630">
    <property type="match status" value="1"/>
</dbReference>
<proteinExistence type="predicted"/>
<dbReference type="PANTHER" id="PTHR12714:SF9">
    <property type="entry name" value="PROTEIN-S-ISOPRENYLCYSTEINE O-METHYLTRANSFERASE"/>
    <property type="match status" value="1"/>
</dbReference>
<reference evidence="6 7" key="1">
    <citation type="submission" date="2018-03" db="EMBL/GenBank/DDBJ databases">
        <title>Genome sequencing of Phreatobacter sp.</title>
        <authorList>
            <person name="Kim S.-J."/>
            <person name="Heo J."/>
            <person name="Kwon S.-W."/>
        </authorList>
    </citation>
    <scope>NUCLEOTIDE SEQUENCE [LARGE SCALE GENOMIC DNA]</scope>
    <source>
        <strain evidence="6 7">S-12</strain>
    </source>
</reference>
<evidence type="ECO:0000256" key="1">
    <source>
        <dbReference type="ARBA" id="ARBA00004141"/>
    </source>
</evidence>
<keyword evidence="4 5" id="KW-0472">Membrane</keyword>
<evidence type="ECO:0000256" key="4">
    <source>
        <dbReference type="ARBA" id="ARBA00023136"/>
    </source>
</evidence>
<sequence length="198" mass="22396">MTRLMAEIIFLVGVFGWGAIRIPHEVKNKRKNRIHVSAVDRRERVLLLISLTGLGIVPITYCLTARFGLLRFADYGFSPAQAWAGAAVFAAALALFLATHRQLGRNWSQTLELREGHTLVTHGVYRLVRHPMYSAFFLWALAQLLLLQNWIVGPAGFVGFGLLYAFRIGREEAMMHEAFGADYAAYAARTRRIIPYLY</sequence>
<protein>
    <submittedName>
        <fullName evidence="6">Methyltransferase</fullName>
    </submittedName>
</protein>